<dbReference type="Proteomes" id="UP001432222">
    <property type="component" value="Chromosome"/>
</dbReference>
<evidence type="ECO:0000256" key="5">
    <source>
        <dbReference type="SAM" id="MobiDB-lite"/>
    </source>
</evidence>
<evidence type="ECO:0000256" key="6">
    <source>
        <dbReference type="SAM" id="Phobius"/>
    </source>
</evidence>
<feature type="domain" description="Yip1" evidence="7">
    <location>
        <begin position="176"/>
        <end position="338"/>
    </location>
</feature>
<keyword evidence="2 6" id="KW-0812">Transmembrane</keyword>
<comment type="subcellular location">
    <subcellularLocation>
        <location evidence="1">Membrane</location>
        <topology evidence="1">Multi-pass membrane protein</topology>
    </subcellularLocation>
</comment>
<name>A0ABZ1U1A6_9ACTN</name>
<gene>
    <name evidence="8" type="ORF">OHA16_19555</name>
</gene>
<evidence type="ECO:0000256" key="3">
    <source>
        <dbReference type="ARBA" id="ARBA00022989"/>
    </source>
</evidence>
<feature type="transmembrane region" description="Helical" evidence="6">
    <location>
        <begin position="321"/>
        <end position="339"/>
    </location>
</feature>
<keyword evidence="9" id="KW-1185">Reference proteome</keyword>
<evidence type="ECO:0000256" key="4">
    <source>
        <dbReference type="ARBA" id="ARBA00023136"/>
    </source>
</evidence>
<feature type="transmembrane region" description="Helical" evidence="6">
    <location>
        <begin position="292"/>
        <end position="309"/>
    </location>
</feature>
<feature type="compositionally biased region" description="Low complexity" evidence="5">
    <location>
        <begin position="129"/>
        <end position="140"/>
    </location>
</feature>
<keyword evidence="4 6" id="KW-0472">Membrane</keyword>
<dbReference type="EMBL" id="CP108110">
    <property type="protein sequence ID" value="WUQ84970.1"/>
    <property type="molecule type" value="Genomic_DNA"/>
</dbReference>
<proteinExistence type="predicted"/>
<dbReference type="InterPro" id="IPR006977">
    <property type="entry name" value="Yip1_dom"/>
</dbReference>
<keyword evidence="3 6" id="KW-1133">Transmembrane helix</keyword>
<reference evidence="8" key="1">
    <citation type="submission" date="2022-10" db="EMBL/GenBank/DDBJ databases">
        <title>The complete genomes of actinobacterial strains from the NBC collection.</title>
        <authorList>
            <person name="Joergensen T.S."/>
            <person name="Alvarez Arevalo M."/>
            <person name="Sterndorff E.B."/>
            <person name="Faurdal D."/>
            <person name="Vuksanovic O."/>
            <person name="Mourched A.-S."/>
            <person name="Charusanti P."/>
            <person name="Shaw S."/>
            <person name="Blin K."/>
            <person name="Weber T."/>
        </authorList>
    </citation>
    <scope>NUCLEOTIDE SEQUENCE</scope>
    <source>
        <strain evidence="8">NBC_00222</strain>
    </source>
</reference>
<evidence type="ECO:0000313" key="9">
    <source>
        <dbReference type="Proteomes" id="UP001432222"/>
    </source>
</evidence>
<feature type="region of interest" description="Disordered" evidence="5">
    <location>
        <begin position="1"/>
        <end position="145"/>
    </location>
</feature>
<sequence length="345" mass="36060">MAGNRYDSGQGADPRGGWSAPPQQQAAPGGYGPTDGPEYFTGPQQGPGGPSAPQGPTDPYGPGPRSPYASQQDPYGGQRDPYAGQQPYAGQPQEPYAGPQRDPYAADQPGHTRAFPVGADPYAGEPSAYGQQGWSDDQGQQGQGYGEDNVAVYRAGGQSAPQATGPRPGWRELLTGLFRTPTAIFDRTRDHQVWLPAVTVSLLYGALAVLGLGMTRDDVVNSTFTVALTALLAAAIGFTLAGAMLGAVTYALARQFGGDGPWQSTVGLAVLIGWVTDAPRLLLALVLPADNLLVQVVGWATWLLCAFLLTSMVRRVHDLPWGKAAGAAALQLLALLVLIKLPTLG</sequence>
<dbReference type="RefSeq" id="WP_328955781.1">
    <property type="nucleotide sequence ID" value="NZ_CP108110.1"/>
</dbReference>
<evidence type="ECO:0000313" key="8">
    <source>
        <dbReference type="EMBL" id="WUQ84970.1"/>
    </source>
</evidence>
<feature type="transmembrane region" description="Helical" evidence="6">
    <location>
        <begin position="226"/>
        <end position="253"/>
    </location>
</feature>
<organism evidence="8 9">
    <name type="scientific">Kitasatospora purpeofusca</name>
    <dbReference type="NCBI Taxonomy" id="67352"/>
    <lineage>
        <taxon>Bacteria</taxon>
        <taxon>Bacillati</taxon>
        <taxon>Actinomycetota</taxon>
        <taxon>Actinomycetes</taxon>
        <taxon>Kitasatosporales</taxon>
        <taxon>Streptomycetaceae</taxon>
        <taxon>Kitasatospora</taxon>
    </lineage>
</organism>
<evidence type="ECO:0000256" key="2">
    <source>
        <dbReference type="ARBA" id="ARBA00022692"/>
    </source>
</evidence>
<evidence type="ECO:0000259" key="7">
    <source>
        <dbReference type="Pfam" id="PF04893"/>
    </source>
</evidence>
<protein>
    <submittedName>
        <fullName evidence="8">YIP1 family protein</fullName>
    </submittedName>
</protein>
<accession>A0ABZ1U1A6</accession>
<evidence type="ECO:0000256" key="1">
    <source>
        <dbReference type="ARBA" id="ARBA00004141"/>
    </source>
</evidence>
<dbReference type="Pfam" id="PF04893">
    <property type="entry name" value="Yip1"/>
    <property type="match status" value="1"/>
</dbReference>
<feature type="transmembrane region" description="Helical" evidence="6">
    <location>
        <begin position="193"/>
        <end position="214"/>
    </location>
</feature>
<feature type="transmembrane region" description="Helical" evidence="6">
    <location>
        <begin position="265"/>
        <end position="286"/>
    </location>
</feature>